<reference evidence="4" key="1">
    <citation type="journal article" date="2019" name="Int. J. Syst. Evol. Microbiol.">
        <title>The Global Catalogue of Microorganisms (GCM) 10K type strain sequencing project: providing services to taxonomists for standard genome sequencing and annotation.</title>
        <authorList>
            <consortium name="The Broad Institute Genomics Platform"/>
            <consortium name="The Broad Institute Genome Sequencing Center for Infectious Disease"/>
            <person name="Wu L."/>
            <person name="Ma J."/>
        </authorList>
    </citation>
    <scope>NUCLEOTIDE SEQUENCE [LARGE SCALE GENOMIC DNA]</scope>
    <source>
        <strain evidence="4">CGMCC 4.7329</strain>
    </source>
</reference>
<accession>A0ABQ2KIH3</accession>
<dbReference type="InterPro" id="IPR045512">
    <property type="entry name" value="DUF6480"/>
</dbReference>
<protein>
    <submittedName>
        <fullName evidence="3">Uncharacterized protein</fullName>
    </submittedName>
</protein>
<keyword evidence="2" id="KW-1133">Transmembrane helix</keyword>
<comment type="caution">
    <text evidence="3">The sequence shown here is derived from an EMBL/GenBank/DDBJ whole genome shotgun (WGS) entry which is preliminary data.</text>
</comment>
<name>A0ABQ2KIH3_9NOCA</name>
<keyword evidence="2" id="KW-0472">Membrane</keyword>
<sequence>MNSMDPDPDKTPDLEPGGGVAPGSTPPESAQTSGLSAPEPRTSRHFPPTGVAAIVVAVLFVALFLAVAVGLVLAM</sequence>
<evidence type="ECO:0000256" key="2">
    <source>
        <dbReference type="SAM" id="Phobius"/>
    </source>
</evidence>
<evidence type="ECO:0000256" key="1">
    <source>
        <dbReference type="SAM" id="MobiDB-lite"/>
    </source>
</evidence>
<dbReference type="Pfam" id="PF20088">
    <property type="entry name" value="DUF6480"/>
    <property type="match status" value="1"/>
</dbReference>
<dbReference type="RefSeq" id="WP_189029199.1">
    <property type="nucleotide sequence ID" value="NZ_BMNE01000003.1"/>
</dbReference>
<gene>
    <name evidence="3" type="ORF">GCM10011610_34800</name>
</gene>
<feature type="transmembrane region" description="Helical" evidence="2">
    <location>
        <begin position="51"/>
        <end position="74"/>
    </location>
</feature>
<organism evidence="3 4">
    <name type="scientific">Nocardia rhizosphaerihabitans</name>
    <dbReference type="NCBI Taxonomy" id="1691570"/>
    <lineage>
        <taxon>Bacteria</taxon>
        <taxon>Bacillati</taxon>
        <taxon>Actinomycetota</taxon>
        <taxon>Actinomycetes</taxon>
        <taxon>Mycobacteriales</taxon>
        <taxon>Nocardiaceae</taxon>
        <taxon>Nocardia</taxon>
    </lineage>
</organism>
<keyword evidence="4" id="KW-1185">Reference proteome</keyword>
<dbReference type="EMBL" id="BMNE01000003">
    <property type="protein sequence ID" value="GGN82899.1"/>
    <property type="molecule type" value="Genomic_DNA"/>
</dbReference>
<evidence type="ECO:0000313" key="3">
    <source>
        <dbReference type="EMBL" id="GGN82899.1"/>
    </source>
</evidence>
<evidence type="ECO:0000313" key="4">
    <source>
        <dbReference type="Proteomes" id="UP000658127"/>
    </source>
</evidence>
<dbReference type="Proteomes" id="UP000658127">
    <property type="component" value="Unassembled WGS sequence"/>
</dbReference>
<keyword evidence="2" id="KW-0812">Transmembrane</keyword>
<feature type="compositionally biased region" description="Polar residues" evidence="1">
    <location>
        <begin position="26"/>
        <end position="35"/>
    </location>
</feature>
<feature type="region of interest" description="Disordered" evidence="1">
    <location>
        <begin position="1"/>
        <end position="46"/>
    </location>
</feature>
<proteinExistence type="predicted"/>